<dbReference type="AlphaFoldDB" id="A0A7M2WYI2"/>
<keyword evidence="14" id="KW-1185">Reference proteome</keyword>
<dbReference type="InterPro" id="IPR000462">
    <property type="entry name" value="CDP-OH_P_trans"/>
</dbReference>
<protein>
    <submittedName>
        <fullName evidence="13">Phosphatidylcholine/phosphatidylserine synthase</fullName>
    </submittedName>
</protein>
<evidence type="ECO:0000256" key="3">
    <source>
        <dbReference type="ARBA" id="ARBA00022516"/>
    </source>
</evidence>
<evidence type="ECO:0000256" key="12">
    <source>
        <dbReference type="SAM" id="Phobius"/>
    </source>
</evidence>
<evidence type="ECO:0000256" key="11">
    <source>
        <dbReference type="RuleBase" id="RU003750"/>
    </source>
</evidence>
<keyword evidence="9" id="KW-0594">Phospholipid biosynthesis</keyword>
<proteinExistence type="inferred from homology"/>
<dbReference type="Proteomes" id="UP000593765">
    <property type="component" value="Chromosome"/>
</dbReference>
<keyword evidence="7" id="KW-0443">Lipid metabolism</keyword>
<dbReference type="KEGG" id="hbs:IPV69_02605"/>
<dbReference type="Gene3D" id="1.20.120.1760">
    <property type="match status" value="1"/>
</dbReference>
<gene>
    <name evidence="13" type="ORF">IPV69_02605</name>
</gene>
<evidence type="ECO:0000256" key="2">
    <source>
        <dbReference type="ARBA" id="ARBA00010441"/>
    </source>
</evidence>
<organism evidence="13 14">
    <name type="scientific">Humisphaera borealis</name>
    <dbReference type="NCBI Taxonomy" id="2807512"/>
    <lineage>
        <taxon>Bacteria</taxon>
        <taxon>Pseudomonadati</taxon>
        <taxon>Planctomycetota</taxon>
        <taxon>Phycisphaerae</taxon>
        <taxon>Tepidisphaerales</taxon>
        <taxon>Tepidisphaeraceae</taxon>
        <taxon>Humisphaera</taxon>
    </lineage>
</organism>
<comment type="subcellular location">
    <subcellularLocation>
        <location evidence="1">Membrane</location>
        <topology evidence="1">Multi-pass membrane protein</topology>
    </subcellularLocation>
</comment>
<dbReference type="PANTHER" id="PTHR14269:SF61">
    <property type="entry name" value="CDP-DIACYLGLYCEROL--SERINE O-PHOSPHATIDYLTRANSFERASE"/>
    <property type="match status" value="1"/>
</dbReference>
<evidence type="ECO:0000256" key="1">
    <source>
        <dbReference type="ARBA" id="ARBA00004141"/>
    </source>
</evidence>
<feature type="transmembrane region" description="Helical" evidence="12">
    <location>
        <begin position="201"/>
        <end position="219"/>
    </location>
</feature>
<feature type="transmembrane region" description="Helical" evidence="12">
    <location>
        <begin position="284"/>
        <end position="312"/>
    </location>
</feature>
<keyword evidence="6 12" id="KW-1133">Transmembrane helix</keyword>
<dbReference type="InterPro" id="IPR050324">
    <property type="entry name" value="CDP-alcohol_PTase-I"/>
</dbReference>
<dbReference type="GO" id="GO:0016780">
    <property type="term" value="F:phosphotransferase activity, for other substituted phosphate groups"/>
    <property type="evidence" value="ECO:0007669"/>
    <property type="project" value="InterPro"/>
</dbReference>
<evidence type="ECO:0000256" key="4">
    <source>
        <dbReference type="ARBA" id="ARBA00022679"/>
    </source>
</evidence>
<name>A0A7M2WYI2_9BACT</name>
<dbReference type="Pfam" id="PF01066">
    <property type="entry name" value="CDP-OH_P_transf"/>
    <property type="match status" value="1"/>
</dbReference>
<dbReference type="GO" id="GO:0008654">
    <property type="term" value="P:phospholipid biosynthetic process"/>
    <property type="evidence" value="ECO:0007669"/>
    <property type="project" value="UniProtKB-KW"/>
</dbReference>
<keyword evidence="4 11" id="KW-0808">Transferase</keyword>
<evidence type="ECO:0000256" key="5">
    <source>
        <dbReference type="ARBA" id="ARBA00022692"/>
    </source>
</evidence>
<dbReference type="InterPro" id="IPR043130">
    <property type="entry name" value="CDP-OH_PTrfase_TM_dom"/>
</dbReference>
<dbReference type="RefSeq" id="WP_206293360.1">
    <property type="nucleotide sequence ID" value="NZ_CP063458.1"/>
</dbReference>
<evidence type="ECO:0000313" key="13">
    <source>
        <dbReference type="EMBL" id="QOV90282.1"/>
    </source>
</evidence>
<keyword evidence="5 12" id="KW-0812">Transmembrane</keyword>
<dbReference type="EMBL" id="CP063458">
    <property type="protein sequence ID" value="QOV90282.1"/>
    <property type="molecule type" value="Genomic_DNA"/>
</dbReference>
<feature type="transmembrane region" description="Helical" evidence="12">
    <location>
        <begin position="239"/>
        <end position="263"/>
    </location>
</feature>
<evidence type="ECO:0000256" key="8">
    <source>
        <dbReference type="ARBA" id="ARBA00023136"/>
    </source>
</evidence>
<accession>A0A7M2WYI2</accession>
<dbReference type="InterPro" id="IPR048254">
    <property type="entry name" value="CDP_ALCOHOL_P_TRANSF_CS"/>
</dbReference>
<reference evidence="13 14" key="1">
    <citation type="submission" date="2020-10" db="EMBL/GenBank/DDBJ databases">
        <title>Wide distribution of Phycisphaera-like planctomycetes from WD2101 soil group in peatlands and genome analysis of the first cultivated representative.</title>
        <authorList>
            <person name="Dedysh S.N."/>
            <person name="Beletsky A.V."/>
            <person name="Ivanova A."/>
            <person name="Kulichevskaya I.S."/>
            <person name="Suzina N.E."/>
            <person name="Philippov D.A."/>
            <person name="Rakitin A.L."/>
            <person name="Mardanov A.V."/>
            <person name="Ravin N.V."/>
        </authorList>
    </citation>
    <scope>NUCLEOTIDE SEQUENCE [LARGE SCALE GENOMIC DNA]</scope>
    <source>
        <strain evidence="13 14">M1803</strain>
    </source>
</reference>
<sequence>MLESIILRDHLAQSLGTIDLLMTETPPISPRHSARERRRLRLRRHGRRAYIRSAYSLPTLATLGNAICGFAAMYVCTLNYSSTDPITTWLLQHRFVAAAYLIFIAMLFDALDGRLARLTRHTTDFGGQLDSLADVISFGAAPAFLVLQVFKESIIRENTMFPTMVSRFIWAAGALYMSCAAIRLARFNVSNEHGEQHHFSFLGLPSPGAGAVVAALVLMQQDLVIQSRTWAPGFAADLFRTLSIGCLWAMPLVTLATGLLMVSNVRYPHLVNRHLRGKRSLGRLIFLLAILLGLVVAHQYVIGIGTLMYALAGLLGSTWVRMKARRNDLATPSSSSARPD</sequence>
<dbReference type="PANTHER" id="PTHR14269">
    <property type="entry name" value="CDP-DIACYLGLYCEROL--GLYCEROL-3-PHOSPHATE 3-PHOSPHATIDYLTRANSFERASE-RELATED"/>
    <property type="match status" value="1"/>
</dbReference>
<feature type="transmembrane region" description="Helical" evidence="12">
    <location>
        <begin position="49"/>
        <end position="75"/>
    </location>
</feature>
<dbReference type="PROSITE" id="PS00379">
    <property type="entry name" value="CDP_ALCOHOL_P_TRANSF"/>
    <property type="match status" value="1"/>
</dbReference>
<evidence type="ECO:0000256" key="9">
    <source>
        <dbReference type="ARBA" id="ARBA00023209"/>
    </source>
</evidence>
<evidence type="ECO:0000256" key="7">
    <source>
        <dbReference type="ARBA" id="ARBA00023098"/>
    </source>
</evidence>
<keyword evidence="3" id="KW-0444">Lipid biosynthesis</keyword>
<evidence type="ECO:0000256" key="6">
    <source>
        <dbReference type="ARBA" id="ARBA00022989"/>
    </source>
</evidence>
<feature type="transmembrane region" description="Helical" evidence="12">
    <location>
        <begin position="132"/>
        <end position="150"/>
    </location>
</feature>
<comment type="similarity">
    <text evidence="2 11">Belongs to the CDP-alcohol phosphatidyltransferase class-I family.</text>
</comment>
<dbReference type="GO" id="GO:0016020">
    <property type="term" value="C:membrane"/>
    <property type="evidence" value="ECO:0007669"/>
    <property type="project" value="UniProtKB-SubCell"/>
</dbReference>
<feature type="transmembrane region" description="Helical" evidence="12">
    <location>
        <begin position="170"/>
        <end position="189"/>
    </location>
</feature>
<evidence type="ECO:0000313" key="14">
    <source>
        <dbReference type="Proteomes" id="UP000593765"/>
    </source>
</evidence>
<evidence type="ECO:0000256" key="10">
    <source>
        <dbReference type="ARBA" id="ARBA00023264"/>
    </source>
</evidence>
<keyword evidence="10" id="KW-1208">Phospholipid metabolism</keyword>
<keyword evidence="8 12" id="KW-0472">Membrane</keyword>
<feature type="transmembrane region" description="Helical" evidence="12">
    <location>
        <begin position="95"/>
        <end position="111"/>
    </location>
</feature>